<feature type="compositionally biased region" description="Basic and acidic residues" evidence="1">
    <location>
        <begin position="163"/>
        <end position="173"/>
    </location>
</feature>
<dbReference type="EMBL" id="CAUYUJ010014264">
    <property type="protein sequence ID" value="CAK0839038.1"/>
    <property type="molecule type" value="Genomic_DNA"/>
</dbReference>
<organism evidence="4 5">
    <name type="scientific">Prorocentrum cordatum</name>
    <dbReference type="NCBI Taxonomy" id="2364126"/>
    <lineage>
        <taxon>Eukaryota</taxon>
        <taxon>Sar</taxon>
        <taxon>Alveolata</taxon>
        <taxon>Dinophyceae</taxon>
        <taxon>Prorocentrales</taxon>
        <taxon>Prorocentraceae</taxon>
        <taxon>Prorocentrum</taxon>
    </lineage>
</organism>
<feature type="transmembrane region" description="Helical" evidence="2">
    <location>
        <begin position="31"/>
        <end position="52"/>
    </location>
</feature>
<keyword evidence="2" id="KW-0472">Membrane</keyword>
<feature type="non-terminal residue" evidence="4">
    <location>
        <position position="1"/>
    </location>
</feature>
<gene>
    <name evidence="3" type="ORF">PCOR1329_LOCUS34825</name>
    <name evidence="4" type="ORF">PCOR1329_LOCUS76911</name>
</gene>
<keyword evidence="2" id="KW-1133">Transmembrane helix</keyword>
<dbReference type="Proteomes" id="UP001189429">
    <property type="component" value="Unassembled WGS sequence"/>
</dbReference>
<keyword evidence="5" id="KW-1185">Reference proteome</keyword>
<comment type="caution">
    <text evidence="4">The sequence shown here is derived from an EMBL/GenBank/DDBJ whole genome shotgun (WGS) entry which is preliminary data.</text>
</comment>
<feature type="compositionally biased region" description="Basic and acidic residues" evidence="1">
    <location>
        <begin position="118"/>
        <end position="153"/>
    </location>
</feature>
<evidence type="ECO:0000313" key="4">
    <source>
        <dbReference type="EMBL" id="CAK0899393.1"/>
    </source>
</evidence>
<proteinExistence type="predicted"/>
<feature type="transmembrane region" description="Helical" evidence="2">
    <location>
        <begin position="93"/>
        <end position="110"/>
    </location>
</feature>
<reference evidence="4" key="1">
    <citation type="submission" date="2023-10" db="EMBL/GenBank/DDBJ databases">
        <authorList>
            <person name="Chen Y."/>
            <person name="Shah S."/>
            <person name="Dougan E. K."/>
            <person name="Thang M."/>
            <person name="Chan C."/>
        </authorList>
    </citation>
    <scope>NUCLEOTIDE SEQUENCE [LARGE SCALE GENOMIC DNA]</scope>
</reference>
<accession>A0ABN9XM36</accession>
<evidence type="ECO:0000256" key="2">
    <source>
        <dbReference type="SAM" id="Phobius"/>
    </source>
</evidence>
<protein>
    <submittedName>
        <fullName evidence="4">Uncharacterized protein</fullName>
    </submittedName>
</protein>
<sequence length="173" mass="19525">SFWLKREGGSGDFAFLGSDFAHMQITKFSRAFDAVIFTLFLLFLAGFSLFGLGELHKMGVANLESSGKKKKKAFSFAMLVNKMLPFPDNKFEFNLTHVLLFGMLIAVLSLNHHRAQDEVEQKHEKQKKKADEAEQRQKREAEAARREKEEASKENASNTAEAATEKPKQKGAK</sequence>
<dbReference type="EMBL" id="CAUYUJ010020598">
    <property type="protein sequence ID" value="CAK0899393.1"/>
    <property type="molecule type" value="Genomic_DNA"/>
</dbReference>
<evidence type="ECO:0000313" key="3">
    <source>
        <dbReference type="EMBL" id="CAK0839038.1"/>
    </source>
</evidence>
<name>A0ABN9XM36_9DINO</name>
<feature type="region of interest" description="Disordered" evidence="1">
    <location>
        <begin position="118"/>
        <end position="173"/>
    </location>
</feature>
<evidence type="ECO:0000313" key="5">
    <source>
        <dbReference type="Proteomes" id="UP001189429"/>
    </source>
</evidence>
<keyword evidence="2" id="KW-0812">Transmembrane</keyword>
<evidence type="ECO:0000256" key="1">
    <source>
        <dbReference type="SAM" id="MobiDB-lite"/>
    </source>
</evidence>